<feature type="transmembrane region" description="Helical" evidence="7">
    <location>
        <begin position="59"/>
        <end position="78"/>
    </location>
</feature>
<dbReference type="Pfam" id="PF00950">
    <property type="entry name" value="ABC-3"/>
    <property type="match status" value="1"/>
</dbReference>
<comment type="subcellular location">
    <subcellularLocation>
        <location evidence="6">Cell membrane</location>
        <topology evidence="6">Multi-pass membrane protein</topology>
    </subcellularLocation>
    <subcellularLocation>
        <location evidence="1">Membrane</location>
        <topology evidence="1">Multi-pass membrane protein</topology>
    </subcellularLocation>
</comment>
<evidence type="ECO:0000256" key="5">
    <source>
        <dbReference type="ARBA" id="ARBA00023136"/>
    </source>
</evidence>
<sequence length="271" mass="26797">MLAYDFMRTAFAAAGIAGVLAGLVGWFVVVRGQSFAGHALAHIGFAGAAGALWLGAPPLAGLIVAALAGAGWIGALADRAQGRDVAIGLVLSVSLGLGLLFLHLVSGSASGVTALLFGNVLGVSHATLMTLAAMAVVCLLVLGVIARPLLFASLMPDNAAARGVRVGAVGTVFLLVVALATASCAQVTGVLLVFTLMVAPPATALELGLPPRAGAALSAVLAVACAWGGLLLAWITDAPVTFWISVLCAVMFGGGRLLRAVSPSPGSAASK</sequence>
<dbReference type="GO" id="GO:0043190">
    <property type="term" value="C:ATP-binding cassette (ABC) transporter complex"/>
    <property type="evidence" value="ECO:0007669"/>
    <property type="project" value="InterPro"/>
</dbReference>
<keyword evidence="9" id="KW-1185">Reference proteome</keyword>
<feature type="transmembrane region" description="Helical" evidence="7">
    <location>
        <begin position="126"/>
        <end position="151"/>
    </location>
</feature>
<evidence type="ECO:0000256" key="2">
    <source>
        <dbReference type="ARBA" id="ARBA00008034"/>
    </source>
</evidence>
<keyword evidence="3 6" id="KW-0812">Transmembrane</keyword>
<organism evidence="8 9">
    <name type="scientific">Ameyamaea chiangmaiensis</name>
    <dbReference type="NCBI Taxonomy" id="442969"/>
    <lineage>
        <taxon>Bacteria</taxon>
        <taxon>Pseudomonadati</taxon>
        <taxon>Pseudomonadota</taxon>
        <taxon>Alphaproteobacteria</taxon>
        <taxon>Acetobacterales</taxon>
        <taxon>Acetobacteraceae</taxon>
        <taxon>Ameyamaea</taxon>
    </lineage>
</organism>
<dbReference type="InterPro" id="IPR001626">
    <property type="entry name" value="ABC_TroCD"/>
</dbReference>
<evidence type="ECO:0000256" key="1">
    <source>
        <dbReference type="ARBA" id="ARBA00004141"/>
    </source>
</evidence>
<evidence type="ECO:0000313" key="8">
    <source>
        <dbReference type="EMBL" id="NVN41923.1"/>
    </source>
</evidence>
<evidence type="ECO:0000256" key="6">
    <source>
        <dbReference type="RuleBase" id="RU003943"/>
    </source>
</evidence>
<dbReference type="SUPFAM" id="SSF81345">
    <property type="entry name" value="ABC transporter involved in vitamin B12 uptake, BtuC"/>
    <property type="match status" value="1"/>
</dbReference>
<dbReference type="PANTHER" id="PTHR30477">
    <property type="entry name" value="ABC-TRANSPORTER METAL-BINDING PROTEIN"/>
    <property type="match status" value="1"/>
</dbReference>
<dbReference type="AlphaFoldDB" id="A0A850PGG0"/>
<dbReference type="Gene3D" id="1.10.3470.10">
    <property type="entry name" value="ABC transporter involved in vitamin B12 uptake, BtuC"/>
    <property type="match status" value="1"/>
</dbReference>
<name>A0A850PGG0_9PROT</name>
<dbReference type="PANTHER" id="PTHR30477:SF13">
    <property type="entry name" value="IRON TRANSPORT SYSTEM MEMBRANE PROTEIN HI_0360-RELATED"/>
    <property type="match status" value="1"/>
</dbReference>
<keyword evidence="6" id="KW-0813">Transport</keyword>
<evidence type="ECO:0000313" key="9">
    <source>
        <dbReference type="Proteomes" id="UP000585665"/>
    </source>
</evidence>
<evidence type="ECO:0000256" key="7">
    <source>
        <dbReference type="SAM" id="Phobius"/>
    </source>
</evidence>
<feature type="transmembrane region" description="Helical" evidence="7">
    <location>
        <begin position="163"/>
        <end position="183"/>
    </location>
</feature>
<reference evidence="8 9" key="1">
    <citation type="submission" date="2020-06" db="EMBL/GenBank/DDBJ databases">
        <title>Description of novel acetic acid bacteria.</title>
        <authorList>
            <person name="Sombolestani A."/>
        </authorList>
    </citation>
    <scope>NUCLEOTIDE SEQUENCE [LARGE SCALE GENOMIC DNA]</scope>
    <source>
        <strain evidence="8 9">LMG 27010</strain>
    </source>
</reference>
<comment type="similarity">
    <text evidence="2 6">Belongs to the ABC-3 integral membrane protein family.</text>
</comment>
<dbReference type="GO" id="GO:0055085">
    <property type="term" value="P:transmembrane transport"/>
    <property type="evidence" value="ECO:0007669"/>
    <property type="project" value="InterPro"/>
</dbReference>
<dbReference type="InterPro" id="IPR037294">
    <property type="entry name" value="ABC_BtuC-like"/>
</dbReference>
<dbReference type="EMBL" id="JABXXR010000216">
    <property type="protein sequence ID" value="NVN41923.1"/>
    <property type="molecule type" value="Genomic_DNA"/>
</dbReference>
<evidence type="ECO:0000256" key="4">
    <source>
        <dbReference type="ARBA" id="ARBA00022989"/>
    </source>
</evidence>
<dbReference type="RefSeq" id="WP_176614774.1">
    <property type="nucleotide sequence ID" value="NZ_JABXXR010000216.1"/>
</dbReference>
<gene>
    <name evidence="8" type="ORF">HUK82_15350</name>
</gene>
<evidence type="ECO:0000256" key="3">
    <source>
        <dbReference type="ARBA" id="ARBA00022692"/>
    </source>
</evidence>
<feature type="transmembrane region" description="Helical" evidence="7">
    <location>
        <begin position="241"/>
        <end position="258"/>
    </location>
</feature>
<accession>A0A850PGG0</accession>
<protein>
    <submittedName>
        <fullName evidence="8">Metal ABC transporter permease</fullName>
    </submittedName>
</protein>
<dbReference type="GO" id="GO:0010043">
    <property type="term" value="P:response to zinc ion"/>
    <property type="evidence" value="ECO:0007669"/>
    <property type="project" value="TreeGrafter"/>
</dbReference>
<keyword evidence="5 7" id="KW-0472">Membrane</keyword>
<feature type="transmembrane region" description="Helical" evidence="7">
    <location>
        <begin position="216"/>
        <end position="235"/>
    </location>
</feature>
<keyword evidence="4 7" id="KW-1133">Transmembrane helix</keyword>
<feature type="transmembrane region" description="Helical" evidence="7">
    <location>
        <begin position="85"/>
        <end position="106"/>
    </location>
</feature>
<comment type="caution">
    <text evidence="8">The sequence shown here is derived from an EMBL/GenBank/DDBJ whole genome shotgun (WGS) entry which is preliminary data.</text>
</comment>
<feature type="transmembrane region" description="Helical" evidence="7">
    <location>
        <begin position="6"/>
        <end position="28"/>
    </location>
</feature>
<proteinExistence type="inferred from homology"/>
<dbReference type="Proteomes" id="UP000585665">
    <property type="component" value="Unassembled WGS sequence"/>
</dbReference>